<dbReference type="WBParaSite" id="ES5_v2.g27431.t1">
    <property type="protein sequence ID" value="ES5_v2.g27431.t1"/>
    <property type="gene ID" value="ES5_v2.g27431"/>
</dbReference>
<proteinExistence type="predicted"/>
<evidence type="ECO:0000313" key="1">
    <source>
        <dbReference type="Proteomes" id="UP000887579"/>
    </source>
</evidence>
<reference evidence="2" key="1">
    <citation type="submission" date="2022-11" db="UniProtKB">
        <authorList>
            <consortium name="WormBaseParasite"/>
        </authorList>
    </citation>
    <scope>IDENTIFICATION</scope>
</reference>
<name>A0AC34GCH3_9BILA</name>
<protein>
    <submittedName>
        <fullName evidence="2">SCP domain-containing protein</fullName>
    </submittedName>
</protein>
<dbReference type="Proteomes" id="UP000887579">
    <property type="component" value="Unplaced"/>
</dbReference>
<accession>A0AC34GCH3</accession>
<organism evidence="1 2">
    <name type="scientific">Panagrolaimus sp. ES5</name>
    <dbReference type="NCBI Taxonomy" id="591445"/>
    <lineage>
        <taxon>Eukaryota</taxon>
        <taxon>Metazoa</taxon>
        <taxon>Ecdysozoa</taxon>
        <taxon>Nematoda</taxon>
        <taxon>Chromadorea</taxon>
        <taxon>Rhabditida</taxon>
        <taxon>Tylenchina</taxon>
        <taxon>Panagrolaimomorpha</taxon>
        <taxon>Panagrolaimoidea</taxon>
        <taxon>Panagrolaimidae</taxon>
        <taxon>Panagrolaimus</taxon>
    </lineage>
</organism>
<sequence>MTSLHCGNKIWVFIIFVNCLLMVENVSAATFGCSTGQTDDYRNVALQMNRQYRQLVAQGKAPNKCGQLPSAKNYYEINWDCGLEASAKAAADTCAFSYSGTPGEILFIASASSPSVAVKNGYMTLVNTPPTNGADPDTYSNANNDWNRMVNYRALYVGCASKLC</sequence>
<evidence type="ECO:0000313" key="2">
    <source>
        <dbReference type="WBParaSite" id="ES5_v2.g27431.t1"/>
    </source>
</evidence>